<protein>
    <submittedName>
        <fullName evidence="1">Uncharacterized protein</fullName>
    </submittedName>
</protein>
<keyword evidence="2" id="KW-1185">Reference proteome</keyword>
<reference evidence="2" key="1">
    <citation type="journal article" date="2019" name="Int. J. Syst. Evol. Microbiol.">
        <title>The Global Catalogue of Microorganisms (GCM) 10K type strain sequencing project: providing services to taxonomists for standard genome sequencing and annotation.</title>
        <authorList>
            <consortium name="The Broad Institute Genomics Platform"/>
            <consortium name="The Broad Institute Genome Sequencing Center for Infectious Disease"/>
            <person name="Wu L."/>
            <person name="Ma J."/>
        </authorList>
    </citation>
    <scope>NUCLEOTIDE SEQUENCE [LARGE SCALE GENOMIC DNA]</scope>
    <source>
        <strain evidence="2">KCTC 42662</strain>
    </source>
</reference>
<dbReference type="RefSeq" id="WP_380905827.1">
    <property type="nucleotide sequence ID" value="NZ_JBHUEG010000012.1"/>
</dbReference>
<name>A0ABW5KMA5_9SPHI</name>
<accession>A0ABW5KMA5</accession>
<evidence type="ECO:0000313" key="2">
    <source>
        <dbReference type="Proteomes" id="UP001597545"/>
    </source>
</evidence>
<sequence length="57" mass="6598">MKKKLKKQYVSPTFSIQEIELECGIAAGSATARPENSDIEVYEQWQVEPDDNRIINW</sequence>
<organism evidence="1 2">
    <name type="scientific">Sphingobacterium suaedae</name>
    <dbReference type="NCBI Taxonomy" id="1686402"/>
    <lineage>
        <taxon>Bacteria</taxon>
        <taxon>Pseudomonadati</taxon>
        <taxon>Bacteroidota</taxon>
        <taxon>Sphingobacteriia</taxon>
        <taxon>Sphingobacteriales</taxon>
        <taxon>Sphingobacteriaceae</taxon>
        <taxon>Sphingobacterium</taxon>
    </lineage>
</organism>
<dbReference type="Proteomes" id="UP001597545">
    <property type="component" value="Unassembled WGS sequence"/>
</dbReference>
<proteinExistence type="predicted"/>
<gene>
    <name evidence="1" type="ORF">ACFSR5_17810</name>
</gene>
<comment type="caution">
    <text evidence="1">The sequence shown here is derived from an EMBL/GenBank/DDBJ whole genome shotgun (WGS) entry which is preliminary data.</text>
</comment>
<evidence type="ECO:0000313" key="1">
    <source>
        <dbReference type="EMBL" id="MFD2549510.1"/>
    </source>
</evidence>
<dbReference type="EMBL" id="JBHULR010000015">
    <property type="protein sequence ID" value="MFD2549510.1"/>
    <property type="molecule type" value="Genomic_DNA"/>
</dbReference>